<dbReference type="InterPro" id="IPR006140">
    <property type="entry name" value="D-isomer_DH_NAD-bd"/>
</dbReference>
<dbReference type="GO" id="GO:0016491">
    <property type="term" value="F:oxidoreductase activity"/>
    <property type="evidence" value="ECO:0007669"/>
    <property type="project" value="UniProtKB-KW"/>
</dbReference>
<evidence type="ECO:0000313" key="5">
    <source>
        <dbReference type="Proteomes" id="UP000800035"/>
    </source>
</evidence>
<dbReference type="PANTHER" id="PTHR43333">
    <property type="entry name" value="2-HACID_DH_C DOMAIN-CONTAINING PROTEIN"/>
    <property type="match status" value="1"/>
</dbReference>
<proteinExistence type="predicted"/>
<gene>
    <name evidence="4" type="ORF">CC80DRAFT_490267</name>
</gene>
<feature type="domain" description="D-isomer specific 2-hydroxyacid dehydrogenase NAD-binding" evidence="3">
    <location>
        <begin position="233"/>
        <end position="337"/>
    </location>
</feature>
<evidence type="ECO:0000259" key="3">
    <source>
        <dbReference type="Pfam" id="PF02826"/>
    </source>
</evidence>
<evidence type="ECO:0000256" key="2">
    <source>
        <dbReference type="ARBA" id="ARBA00023027"/>
    </source>
</evidence>
<protein>
    <recommendedName>
        <fullName evidence="3">D-isomer specific 2-hydroxyacid dehydrogenase NAD-binding domain-containing protein</fullName>
    </recommendedName>
</protein>
<name>A0A6A5U319_9PLEO</name>
<dbReference type="OrthoDB" id="298012at2759"/>
<dbReference type="PANTHER" id="PTHR43333:SF1">
    <property type="entry name" value="D-ISOMER SPECIFIC 2-HYDROXYACID DEHYDROGENASE NAD-BINDING DOMAIN-CONTAINING PROTEIN"/>
    <property type="match status" value="1"/>
</dbReference>
<reference evidence="4" key="1">
    <citation type="journal article" date="2020" name="Stud. Mycol.">
        <title>101 Dothideomycetes genomes: a test case for predicting lifestyles and emergence of pathogens.</title>
        <authorList>
            <person name="Haridas S."/>
            <person name="Albert R."/>
            <person name="Binder M."/>
            <person name="Bloem J."/>
            <person name="Labutti K."/>
            <person name="Salamov A."/>
            <person name="Andreopoulos B."/>
            <person name="Baker S."/>
            <person name="Barry K."/>
            <person name="Bills G."/>
            <person name="Bluhm B."/>
            <person name="Cannon C."/>
            <person name="Castanera R."/>
            <person name="Culley D."/>
            <person name="Daum C."/>
            <person name="Ezra D."/>
            <person name="Gonzalez J."/>
            <person name="Henrissat B."/>
            <person name="Kuo A."/>
            <person name="Liang C."/>
            <person name="Lipzen A."/>
            <person name="Lutzoni F."/>
            <person name="Magnuson J."/>
            <person name="Mondo S."/>
            <person name="Nolan M."/>
            <person name="Ohm R."/>
            <person name="Pangilinan J."/>
            <person name="Park H.-J."/>
            <person name="Ramirez L."/>
            <person name="Alfaro M."/>
            <person name="Sun H."/>
            <person name="Tritt A."/>
            <person name="Yoshinaga Y."/>
            <person name="Zwiers L.-H."/>
            <person name="Turgeon B."/>
            <person name="Goodwin S."/>
            <person name="Spatafora J."/>
            <person name="Crous P."/>
            <person name="Grigoriev I."/>
        </authorList>
    </citation>
    <scope>NUCLEOTIDE SEQUENCE</scope>
    <source>
        <strain evidence="4">CBS 675.92</strain>
    </source>
</reference>
<evidence type="ECO:0000313" key="4">
    <source>
        <dbReference type="EMBL" id="KAF1959311.1"/>
    </source>
</evidence>
<feature type="domain" description="D-isomer specific 2-hydroxyacid dehydrogenase NAD-binding" evidence="3">
    <location>
        <begin position="138"/>
        <end position="206"/>
    </location>
</feature>
<sequence>MVTMGGGSELPGAGGDRELLLCVQPVKEEETVKVIAEIKEEFPNLDVEYIFQPFTHPKPGQKLEVPEELYKRATYLSTLSWLPPTASAAPHLKFIQFSSAGVNHIAKHPIYTDSKIPLLSANGVHGPQIAEWVIMMDLIFSHKYIGLYEQQKQKLWKQETGRGVRDNPGKTVGILGYGSIGRQVARVAKAMGMNVLAYTASPRPTPESRRDNGFIVPGTGDPDGSFPSAWYSGLDKESLHDFLKQKIDLLVLAVPLTKATTHFLSTDEFAILGKSNPSGTLVANIARGQVIDSAALIKALENKQISGAALDVTDPEPLPKEDPLWDAPNVLITPHVSGVTDVYVERAFQVLRENLRRVRDGGKLINEVDREKGY</sequence>
<dbReference type="InterPro" id="IPR036291">
    <property type="entry name" value="NAD(P)-bd_dom_sf"/>
</dbReference>
<dbReference type="AlphaFoldDB" id="A0A6A5U319"/>
<dbReference type="Pfam" id="PF02826">
    <property type="entry name" value="2-Hacid_dh_C"/>
    <property type="match status" value="2"/>
</dbReference>
<dbReference type="InterPro" id="IPR029752">
    <property type="entry name" value="D-isomer_DH_CS1"/>
</dbReference>
<dbReference type="CDD" id="cd12163">
    <property type="entry name" value="2-Hacid_dh_5"/>
    <property type="match status" value="1"/>
</dbReference>
<dbReference type="Gene3D" id="3.40.50.720">
    <property type="entry name" value="NAD(P)-binding Rossmann-like Domain"/>
    <property type="match status" value="2"/>
</dbReference>
<dbReference type="SUPFAM" id="SSF51735">
    <property type="entry name" value="NAD(P)-binding Rossmann-fold domains"/>
    <property type="match status" value="1"/>
</dbReference>
<accession>A0A6A5U319</accession>
<evidence type="ECO:0000256" key="1">
    <source>
        <dbReference type="ARBA" id="ARBA00023002"/>
    </source>
</evidence>
<dbReference type="GO" id="GO:0051287">
    <property type="term" value="F:NAD binding"/>
    <property type="evidence" value="ECO:0007669"/>
    <property type="project" value="InterPro"/>
</dbReference>
<keyword evidence="2" id="KW-0520">NAD</keyword>
<keyword evidence="5" id="KW-1185">Reference proteome</keyword>
<dbReference type="PROSITE" id="PS00065">
    <property type="entry name" value="D_2_HYDROXYACID_DH_1"/>
    <property type="match status" value="1"/>
</dbReference>
<dbReference type="EMBL" id="ML976985">
    <property type="protein sequence ID" value="KAF1959311.1"/>
    <property type="molecule type" value="Genomic_DNA"/>
</dbReference>
<organism evidence="4 5">
    <name type="scientific">Byssothecium circinans</name>
    <dbReference type="NCBI Taxonomy" id="147558"/>
    <lineage>
        <taxon>Eukaryota</taxon>
        <taxon>Fungi</taxon>
        <taxon>Dikarya</taxon>
        <taxon>Ascomycota</taxon>
        <taxon>Pezizomycotina</taxon>
        <taxon>Dothideomycetes</taxon>
        <taxon>Pleosporomycetidae</taxon>
        <taxon>Pleosporales</taxon>
        <taxon>Massarineae</taxon>
        <taxon>Massarinaceae</taxon>
        <taxon>Byssothecium</taxon>
    </lineage>
</organism>
<dbReference type="SUPFAM" id="SSF52283">
    <property type="entry name" value="Formate/glycerate dehydrogenase catalytic domain-like"/>
    <property type="match status" value="1"/>
</dbReference>
<keyword evidence="1" id="KW-0560">Oxidoreductase</keyword>
<dbReference type="Proteomes" id="UP000800035">
    <property type="component" value="Unassembled WGS sequence"/>
</dbReference>